<evidence type="ECO:0000313" key="3">
    <source>
        <dbReference type="Proteomes" id="UP000608513"/>
    </source>
</evidence>
<feature type="transmembrane region" description="Helical" evidence="1">
    <location>
        <begin position="12"/>
        <end position="29"/>
    </location>
</feature>
<keyword evidence="1" id="KW-1133">Transmembrane helix</keyword>
<organism evidence="2 3">
    <name type="scientific">Ramlibacter cellulosilyticus</name>
    <dbReference type="NCBI Taxonomy" id="2764187"/>
    <lineage>
        <taxon>Bacteria</taxon>
        <taxon>Pseudomonadati</taxon>
        <taxon>Pseudomonadota</taxon>
        <taxon>Betaproteobacteria</taxon>
        <taxon>Burkholderiales</taxon>
        <taxon>Comamonadaceae</taxon>
        <taxon>Ramlibacter</taxon>
    </lineage>
</organism>
<dbReference type="EMBL" id="JACORT010000008">
    <property type="protein sequence ID" value="MBC5784956.1"/>
    <property type="molecule type" value="Genomic_DNA"/>
</dbReference>
<reference evidence="2" key="1">
    <citation type="submission" date="2020-08" db="EMBL/GenBank/DDBJ databases">
        <title>Ramlibacter sp. USB13 16S ribosomal RNA gene genome sequencing and assembly.</title>
        <authorList>
            <person name="Kang M."/>
        </authorList>
    </citation>
    <scope>NUCLEOTIDE SEQUENCE</scope>
    <source>
        <strain evidence="2">USB13</strain>
    </source>
</reference>
<feature type="transmembrane region" description="Helical" evidence="1">
    <location>
        <begin position="35"/>
        <end position="54"/>
    </location>
</feature>
<accession>A0A923MTX8</accession>
<protein>
    <submittedName>
        <fullName evidence="2">Uncharacterized protein</fullName>
    </submittedName>
</protein>
<dbReference type="RefSeq" id="WP_187077693.1">
    <property type="nucleotide sequence ID" value="NZ_JACORT010000008.1"/>
</dbReference>
<gene>
    <name evidence="2" type="ORF">H8N03_18560</name>
</gene>
<keyword evidence="1" id="KW-0472">Membrane</keyword>
<keyword evidence="3" id="KW-1185">Reference proteome</keyword>
<proteinExistence type="predicted"/>
<sequence length="269" mass="29662">MTIIPQIRGPIQLAGFLFSVFSAALIQAVNPNNVQSLVVVGAISVALISIPLLYRPEILSIFKPNHRPVVVLATLLILLISFGGLAAVTYKSVILTPKGARFDTSLSDEKVTVLGPRPDGKYRVQIIWNLFPISRSADESASVFIGMAVLHDDDLVKAAGIGQSTQRSCQEVESCLGYRVFTEYGKSPLLVKGGTSGTMLTTVIDIPRRPKRLRIWWEFYQREGMTEGEKCVVDHETPGVQDGIPPLAIYRGQDRTECYRSYGQRVIEL</sequence>
<keyword evidence="1" id="KW-0812">Transmembrane</keyword>
<feature type="transmembrane region" description="Helical" evidence="1">
    <location>
        <begin position="66"/>
        <end position="88"/>
    </location>
</feature>
<evidence type="ECO:0000256" key="1">
    <source>
        <dbReference type="SAM" id="Phobius"/>
    </source>
</evidence>
<comment type="caution">
    <text evidence="2">The sequence shown here is derived from an EMBL/GenBank/DDBJ whole genome shotgun (WGS) entry which is preliminary data.</text>
</comment>
<name>A0A923MTX8_9BURK</name>
<dbReference type="AlphaFoldDB" id="A0A923MTX8"/>
<dbReference type="Proteomes" id="UP000608513">
    <property type="component" value="Unassembled WGS sequence"/>
</dbReference>
<evidence type="ECO:0000313" key="2">
    <source>
        <dbReference type="EMBL" id="MBC5784956.1"/>
    </source>
</evidence>